<sequence>MALARGEERIAAFVLCMKLSREAQDACFIPLLFLFFILISIFLYFFTWGGASLHLLVSTLFPKLPFFFLFCFFQPFPHQLTFDLFSGRWPLIVIAPDCMLLIPHPWYLFILIQKHFLSCTVIWSQFCFIGMLKKEGCDWALLRFPLSSCFSSSSSLPVYSLLGYEYYDDMMTLFLSTILFLFHLLILNK</sequence>
<keyword evidence="3" id="KW-1185">Reference proteome</keyword>
<dbReference type="Proteomes" id="UP000241690">
    <property type="component" value="Unassembled WGS sequence"/>
</dbReference>
<dbReference type="AlphaFoldDB" id="A0A2T4ABW7"/>
<reference evidence="2 3" key="1">
    <citation type="submission" date="2016-07" db="EMBL/GenBank/DDBJ databases">
        <title>Multiple horizontal gene transfer events from other fungi enriched the ability of initially mycotrophic Trichoderma (Ascomycota) to feed on dead plant biomass.</title>
        <authorList>
            <consortium name="DOE Joint Genome Institute"/>
            <person name="Aerts A."/>
            <person name="Atanasova L."/>
            <person name="Chenthamara K."/>
            <person name="Zhang J."/>
            <person name="Grujic M."/>
            <person name="Henrissat B."/>
            <person name="Kuo A."/>
            <person name="Salamov A."/>
            <person name="Lipzen A."/>
            <person name="Labutti K."/>
            <person name="Barry K."/>
            <person name="Miao Y."/>
            <person name="Rahimi M.J."/>
            <person name="Shen Q."/>
            <person name="Grigoriev I.V."/>
            <person name="Kubicek C.P."/>
            <person name="Druzhinina I.S."/>
        </authorList>
    </citation>
    <scope>NUCLEOTIDE SEQUENCE [LARGE SCALE GENOMIC DNA]</scope>
    <source>
        <strain evidence="2 3">CBS 226.95</strain>
    </source>
</reference>
<name>A0A2T4ABW7_TRIHA</name>
<keyword evidence="1" id="KW-1133">Transmembrane helix</keyword>
<evidence type="ECO:0000256" key="1">
    <source>
        <dbReference type="SAM" id="Phobius"/>
    </source>
</evidence>
<evidence type="ECO:0000313" key="2">
    <source>
        <dbReference type="EMBL" id="PTB54569.1"/>
    </source>
</evidence>
<dbReference type="RefSeq" id="XP_024774246.1">
    <property type="nucleotide sequence ID" value="XM_024915044.1"/>
</dbReference>
<protein>
    <submittedName>
        <fullName evidence="2">Uncharacterized protein</fullName>
    </submittedName>
</protein>
<evidence type="ECO:0000313" key="3">
    <source>
        <dbReference type="Proteomes" id="UP000241690"/>
    </source>
</evidence>
<dbReference type="GeneID" id="36623610"/>
<gene>
    <name evidence="2" type="ORF">M431DRAFT_423157</name>
</gene>
<feature type="transmembrane region" description="Helical" evidence="1">
    <location>
        <begin position="89"/>
        <end position="109"/>
    </location>
</feature>
<organism evidence="2 3">
    <name type="scientific">Trichoderma harzianum CBS 226.95</name>
    <dbReference type="NCBI Taxonomy" id="983964"/>
    <lineage>
        <taxon>Eukaryota</taxon>
        <taxon>Fungi</taxon>
        <taxon>Dikarya</taxon>
        <taxon>Ascomycota</taxon>
        <taxon>Pezizomycotina</taxon>
        <taxon>Sordariomycetes</taxon>
        <taxon>Hypocreomycetidae</taxon>
        <taxon>Hypocreales</taxon>
        <taxon>Hypocreaceae</taxon>
        <taxon>Trichoderma</taxon>
    </lineage>
</organism>
<proteinExistence type="predicted"/>
<keyword evidence="1" id="KW-0812">Transmembrane</keyword>
<feature type="transmembrane region" description="Helical" evidence="1">
    <location>
        <begin position="170"/>
        <end position="187"/>
    </location>
</feature>
<dbReference type="EMBL" id="KZ679680">
    <property type="protein sequence ID" value="PTB54569.1"/>
    <property type="molecule type" value="Genomic_DNA"/>
</dbReference>
<keyword evidence="1" id="KW-0472">Membrane</keyword>
<feature type="transmembrane region" description="Helical" evidence="1">
    <location>
        <begin position="53"/>
        <end position="77"/>
    </location>
</feature>
<accession>A0A2T4ABW7</accession>
<feature type="transmembrane region" description="Helical" evidence="1">
    <location>
        <begin position="27"/>
        <end position="47"/>
    </location>
</feature>